<accession>A0A8H7BJB2</accession>
<feature type="compositionally biased region" description="Polar residues" evidence="1">
    <location>
        <begin position="10"/>
        <end position="20"/>
    </location>
</feature>
<proteinExistence type="predicted"/>
<dbReference type="EMBL" id="JABAYA010000644">
    <property type="protein sequence ID" value="KAF7720498.1"/>
    <property type="molecule type" value="Genomic_DNA"/>
</dbReference>
<evidence type="ECO:0000313" key="3">
    <source>
        <dbReference type="Proteomes" id="UP000605846"/>
    </source>
</evidence>
<comment type="caution">
    <text evidence="2">The sequence shown here is derived from an EMBL/GenBank/DDBJ whole genome shotgun (WGS) entry which is preliminary data.</text>
</comment>
<organism evidence="2 3">
    <name type="scientific">Apophysomyces ossiformis</name>
    <dbReference type="NCBI Taxonomy" id="679940"/>
    <lineage>
        <taxon>Eukaryota</taxon>
        <taxon>Fungi</taxon>
        <taxon>Fungi incertae sedis</taxon>
        <taxon>Mucoromycota</taxon>
        <taxon>Mucoromycotina</taxon>
        <taxon>Mucoromycetes</taxon>
        <taxon>Mucorales</taxon>
        <taxon>Mucorineae</taxon>
        <taxon>Mucoraceae</taxon>
        <taxon>Apophysomyces</taxon>
    </lineage>
</organism>
<keyword evidence="3" id="KW-1185">Reference proteome</keyword>
<feature type="region of interest" description="Disordered" evidence="1">
    <location>
        <begin position="1"/>
        <end position="36"/>
    </location>
</feature>
<name>A0A8H7BJB2_9FUNG</name>
<sequence>MASCREDTAGSHNMGEQWNNSKRHYTANDNSDHRKHKRGHFLKKGCLLHPKGSHTKQDCNLWKEIVQEAAQHSKQNTKYRSTNLCWYCKKEEYKPEHTCQEYLNFKKQKYVANRAARIMDVDDSDSMLPINMEKLDLQKQE</sequence>
<gene>
    <name evidence="2" type="ORF">EC973_008017</name>
</gene>
<evidence type="ECO:0000313" key="2">
    <source>
        <dbReference type="EMBL" id="KAF7720498.1"/>
    </source>
</evidence>
<dbReference type="OrthoDB" id="2245207at2759"/>
<protein>
    <submittedName>
        <fullName evidence="2">Uncharacterized protein</fullName>
    </submittedName>
</protein>
<dbReference type="Proteomes" id="UP000605846">
    <property type="component" value="Unassembled WGS sequence"/>
</dbReference>
<dbReference type="AlphaFoldDB" id="A0A8H7BJB2"/>
<reference evidence="2" key="1">
    <citation type="submission" date="2020-01" db="EMBL/GenBank/DDBJ databases">
        <title>Genome Sequencing of Three Apophysomyces-Like Fungal Strains Confirms a Novel Fungal Genus in the Mucoromycota with divergent Burkholderia-like Endosymbiotic Bacteria.</title>
        <authorList>
            <person name="Stajich J.E."/>
            <person name="Macias A.M."/>
            <person name="Carter-House D."/>
            <person name="Lovett B."/>
            <person name="Kasson L.R."/>
            <person name="Berry K."/>
            <person name="Grigoriev I."/>
            <person name="Chang Y."/>
            <person name="Spatafora J."/>
            <person name="Kasson M.T."/>
        </authorList>
    </citation>
    <scope>NUCLEOTIDE SEQUENCE</scope>
    <source>
        <strain evidence="2">NRRL A-21654</strain>
    </source>
</reference>
<evidence type="ECO:0000256" key="1">
    <source>
        <dbReference type="SAM" id="MobiDB-lite"/>
    </source>
</evidence>